<dbReference type="RefSeq" id="WP_047240015.1">
    <property type="nucleotide sequence ID" value="NZ_CP011541.1"/>
</dbReference>
<gene>
    <name evidence="3" type="ORF">CEPID_05150</name>
</gene>
<keyword evidence="4" id="KW-1185">Reference proteome</keyword>
<dbReference type="PATRIC" id="fig|1050174.4.peg.1043"/>
<feature type="chain" id="PRO_5002554717" description="Secreted protein" evidence="2">
    <location>
        <begin position="26"/>
        <end position="123"/>
    </location>
</feature>
<organism evidence="3 4">
    <name type="scientific">Corynebacterium epidermidicanis</name>
    <dbReference type="NCBI Taxonomy" id="1050174"/>
    <lineage>
        <taxon>Bacteria</taxon>
        <taxon>Bacillati</taxon>
        <taxon>Actinomycetota</taxon>
        <taxon>Actinomycetes</taxon>
        <taxon>Mycobacteriales</taxon>
        <taxon>Corynebacteriaceae</taxon>
        <taxon>Corynebacterium</taxon>
    </lineage>
</organism>
<evidence type="ECO:0000313" key="3">
    <source>
        <dbReference type="EMBL" id="AKK02899.1"/>
    </source>
</evidence>
<proteinExistence type="predicted"/>
<reference evidence="3 4" key="1">
    <citation type="submission" date="2015-05" db="EMBL/GenBank/DDBJ databases">
        <title>Complete genome sequence of Corynebacterium epidermidicanis DSM 45586, isolated from the skin of a dog suffering from pruritus.</title>
        <authorList>
            <person name="Ruckert C."/>
            <person name="Albersmeier A."/>
            <person name="Winkler A."/>
            <person name="Tauch A."/>
        </authorList>
    </citation>
    <scope>NUCLEOTIDE SEQUENCE [LARGE SCALE GENOMIC DNA]</scope>
    <source>
        <strain evidence="3 4">DSM 45586</strain>
    </source>
</reference>
<evidence type="ECO:0008006" key="5">
    <source>
        <dbReference type="Google" id="ProtNLM"/>
    </source>
</evidence>
<keyword evidence="1" id="KW-0812">Transmembrane</keyword>
<dbReference type="AlphaFoldDB" id="A0A0G3GP21"/>
<keyword evidence="2" id="KW-0732">Signal</keyword>
<sequence>MNRRFASVALAFATAISLSTGVATAETSSDVTDAEAGWYVTKEIVKGNVVSSSGSSDSIDKTGKVDPIKVIGSSLKNDTANGYPVGQTIQIIAGFGIAGVVAILALAAHGAADLISKAPLPRF</sequence>
<keyword evidence="1" id="KW-0472">Membrane</keyword>
<evidence type="ECO:0000313" key="4">
    <source>
        <dbReference type="Proteomes" id="UP000035368"/>
    </source>
</evidence>
<keyword evidence="1" id="KW-1133">Transmembrane helix</keyword>
<dbReference type="KEGG" id="cei:CEPID_05150"/>
<protein>
    <recommendedName>
        <fullName evidence="5">Secreted protein</fullName>
    </recommendedName>
</protein>
<dbReference type="Proteomes" id="UP000035368">
    <property type="component" value="Chromosome"/>
</dbReference>
<name>A0A0G3GP21_9CORY</name>
<evidence type="ECO:0000256" key="1">
    <source>
        <dbReference type="SAM" id="Phobius"/>
    </source>
</evidence>
<accession>A0A0G3GP21</accession>
<evidence type="ECO:0000256" key="2">
    <source>
        <dbReference type="SAM" id="SignalP"/>
    </source>
</evidence>
<feature type="transmembrane region" description="Helical" evidence="1">
    <location>
        <begin position="91"/>
        <end position="112"/>
    </location>
</feature>
<dbReference type="EMBL" id="CP011541">
    <property type="protein sequence ID" value="AKK02899.1"/>
    <property type="molecule type" value="Genomic_DNA"/>
</dbReference>
<feature type="signal peptide" evidence="2">
    <location>
        <begin position="1"/>
        <end position="25"/>
    </location>
</feature>